<reference evidence="2 3" key="1">
    <citation type="submission" date="2024-03" db="EMBL/GenBank/DDBJ databases">
        <title>Draft genome sequence of Pseudonocardia nematodicida JCM 31783.</title>
        <authorList>
            <person name="Butdee W."/>
            <person name="Duangmal K."/>
        </authorList>
    </citation>
    <scope>NUCLEOTIDE SEQUENCE [LARGE SCALE GENOMIC DNA]</scope>
    <source>
        <strain evidence="2 3">JCM 31783</strain>
    </source>
</reference>
<dbReference type="SUPFAM" id="SSF54593">
    <property type="entry name" value="Glyoxalase/Bleomycin resistance protein/Dihydroxybiphenyl dioxygenase"/>
    <property type="match status" value="1"/>
</dbReference>
<organism evidence="2 3">
    <name type="scientific">Pseudonocardia nematodicida</name>
    <dbReference type="NCBI Taxonomy" id="1206997"/>
    <lineage>
        <taxon>Bacteria</taxon>
        <taxon>Bacillati</taxon>
        <taxon>Actinomycetota</taxon>
        <taxon>Actinomycetes</taxon>
        <taxon>Pseudonocardiales</taxon>
        <taxon>Pseudonocardiaceae</taxon>
        <taxon>Pseudonocardia</taxon>
    </lineage>
</organism>
<dbReference type="RefSeq" id="WP_349298218.1">
    <property type="nucleotide sequence ID" value="NZ_JBEDNQ010000004.1"/>
</dbReference>
<keyword evidence="3" id="KW-1185">Reference proteome</keyword>
<dbReference type="InterPro" id="IPR004360">
    <property type="entry name" value="Glyas_Fos-R_dOase_dom"/>
</dbReference>
<dbReference type="InterPro" id="IPR037523">
    <property type="entry name" value="VOC_core"/>
</dbReference>
<dbReference type="Gene3D" id="3.10.180.10">
    <property type="entry name" value="2,3-Dihydroxybiphenyl 1,2-Dioxygenase, domain 1"/>
    <property type="match status" value="1"/>
</dbReference>
<evidence type="ECO:0000313" key="3">
    <source>
        <dbReference type="Proteomes" id="UP001494902"/>
    </source>
</evidence>
<dbReference type="PANTHER" id="PTHR36437">
    <property type="entry name" value="GLYOXALASE/BLEOMYCIN RESISTANCE PROTEIN/DIOXYGENASE"/>
    <property type="match status" value="1"/>
</dbReference>
<dbReference type="Proteomes" id="UP001494902">
    <property type="component" value="Unassembled WGS sequence"/>
</dbReference>
<dbReference type="Pfam" id="PF00903">
    <property type="entry name" value="Glyoxalase"/>
    <property type="match status" value="1"/>
</dbReference>
<proteinExistence type="predicted"/>
<dbReference type="EMBL" id="JBEDNQ010000004">
    <property type="protein sequence ID" value="MEQ3551152.1"/>
    <property type="molecule type" value="Genomic_DNA"/>
</dbReference>
<protein>
    <submittedName>
        <fullName evidence="2">VOC family protein</fullName>
    </submittedName>
</protein>
<dbReference type="PANTHER" id="PTHR36437:SF2">
    <property type="entry name" value="GLYOXALASE_BLEOMYCIN RESISTANCE PROTEIN_DIOXYGENASE"/>
    <property type="match status" value="1"/>
</dbReference>
<dbReference type="PROSITE" id="PS51819">
    <property type="entry name" value="VOC"/>
    <property type="match status" value="1"/>
</dbReference>
<evidence type="ECO:0000313" key="2">
    <source>
        <dbReference type="EMBL" id="MEQ3551152.1"/>
    </source>
</evidence>
<feature type="domain" description="VOC" evidence="1">
    <location>
        <begin position="4"/>
        <end position="120"/>
    </location>
</feature>
<gene>
    <name evidence="2" type="ORF">WIS52_11785</name>
</gene>
<evidence type="ECO:0000259" key="1">
    <source>
        <dbReference type="PROSITE" id="PS51819"/>
    </source>
</evidence>
<dbReference type="InterPro" id="IPR029068">
    <property type="entry name" value="Glyas_Bleomycin-R_OHBP_Dase"/>
</dbReference>
<sequence>MIDRIAWATVAVADQDVMRGFFVDVLGFEVRTDTEMWPGARWLEVAPPGAETGLVLSGAADFGREPDTQYPIGLVARDLSTVVDAARTRGLTATDPESQGWGTFVRVTDPEGRDLLVRAAD</sequence>
<name>A0ABV1KC18_9PSEU</name>
<comment type="caution">
    <text evidence="2">The sequence shown here is derived from an EMBL/GenBank/DDBJ whole genome shotgun (WGS) entry which is preliminary data.</text>
</comment>
<accession>A0ABV1KC18</accession>